<dbReference type="AlphaFoldDB" id="A0A318QK16"/>
<reference evidence="3 4" key="1">
    <citation type="submission" date="2017-07" db="EMBL/GenBank/DDBJ databases">
        <title>A draft genome sequence of Komagataeibacter sp. T5K1.</title>
        <authorList>
            <person name="Skraban J."/>
            <person name="Cleenwerck I."/>
            <person name="Vandamme P."/>
            <person name="Trcek J."/>
        </authorList>
    </citation>
    <scope>NUCLEOTIDE SEQUENCE [LARGE SCALE GENOMIC DNA]</scope>
    <source>
        <strain evidence="3 4">T5K1</strain>
    </source>
</reference>
<accession>A0A318QK16</accession>
<proteinExistence type="predicted"/>
<feature type="domain" description="EamA" evidence="2">
    <location>
        <begin position="153"/>
        <end position="287"/>
    </location>
</feature>
<organism evidence="3 4">
    <name type="scientific">Novacetimonas pomaceti</name>
    <dbReference type="NCBI Taxonomy" id="2021998"/>
    <lineage>
        <taxon>Bacteria</taxon>
        <taxon>Pseudomonadati</taxon>
        <taxon>Pseudomonadota</taxon>
        <taxon>Alphaproteobacteria</taxon>
        <taxon>Acetobacterales</taxon>
        <taxon>Acetobacteraceae</taxon>
        <taxon>Novacetimonas</taxon>
    </lineage>
</organism>
<feature type="transmembrane region" description="Helical" evidence="1">
    <location>
        <begin position="212"/>
        <end position="236"/>
    </location>
</feature>
<gene>
    <name evidence="3" type="ORF">CFR71_08325</name>
</gene>
<feature type="transmembrane region" description="Helical" evidence="1">
    <location>
        <begin position="248"/>
        <end position="267"/>
    </location>
</feature>
<feature type="transmembrane region" description="Helical" evidence="1">
    <location>
        <begin position="99"/>
        <end position="119"/>
    </location>
</feature>
<dbReference type="Proteomes" id="UP000247609">
    <property type="component" value="Unassembled WGS sequence"/>
</dbReference>
<feature type="transmembrane region" description="Helical" evidence="1">
    <location>
        <begin position="41"/>
        <end position="58"/>
    </location>
</feature>
<dbReference type="Pfam" id="PF00892">
    <property type="entry name" value="EamA"/>
    <property type="match status" value="2"/>
</dbReference>
<keyword evidence="1" id="KW-0472">Membrane</keyword>
<name>A0A318QK16_9PROT</name>
<dbReference type="SUPFAM" id="SSF103481">
    <property type="entry name" value="Multidrug resistance efflux transporter EmrE"/>
    <property type="match status" value="2"/>
</dbReference>
<comment type="caution">
    <text evidence="3">The sequence shown here is derived from an EMBL/GenBank/DDBJ whole genome shotgun (WGS) entry which is preliminary data.</text>
</comment>
<sequence length="302" mass="31412">MTTRLRHPRLVALWASVALLSWGSAYPIVRIVMHDIAPVPLAAVRYAIAALLSVVWLLAKRAPLPRMADIPRLVACGGIGISLYNALFNTGELSVSAGAASLLISSAPLMAAAIAVAVMGERLTPWGWAGSLISFAGVITIAGGEPGGLSFGSGTTLVLGAALASALYTTMQKRLIQTYGAMNTTAYVLIVGAIVLLPWLPRALATVPHMPVMGKLGILQLGVLPAFVGYAAWTWVVGEMGVARASGLLYLLPPVTLVESFVLVHEVPEPRTLLGGGVVMAGVFLANTLGRAPVRRLPPGGE</sequence>
<evidence type="ECO:0000313" key="3">
    <source>
        <dbReference type="EMBL" id="PYD75639.1"/>
    </source>
</evidence>
<feature type="transmembrane region" description="Helical" evidence="1">
    <location>
        <begin position="70"/>
        <end position="87"/>
    </location>
</feature>
<protein>
    <submittedName>
        <fullName evidence="3">EamA family transporter</fullName>
    </submittedName>
</protein>
<feature type="transmembrane region" description="Helical" evidence="1">
    <location>
        <begin position="273"/>
        <end position="290"/>
    </location>
</feature>
<dbReference type="EMBL" id="NOXG01000007">
    <property type="protein sequence ID" value="PYD75639.1"/>
    <property type="molecule type" value="Genomic_DNA"/>
</dbReference>
<feature type="transmembrane region" description="Helical" evidence="1">
    <location>
        <begin position="126"/>
        <end position="143"/>
    </location>
</feature>
<dbReference type="PANTHER" id="PTHR12715">
    <property type="entry name" value="TRANSPORTER, DRUG/METABOLITE EXPORTER FAMILY"/>
    <property type="match status" value="1"/>
</dbReference>
<feature type="transmembrane region" description="Helical" evidence="1">
    <location>
        <begin position="149"/>
        <end position="168"/>
    </location>
</feature>
<keyword evidence="1" id="KW-1133">Transmembrane helix</keyword>
<dbReference type="RefSeq" id="WP_110530218.1">
    <property type="nucleotide sequence ID" value="NZ_NOXG01000007.1"/>
</dbReference>
<dbReference type="InterPro" id="IPR000620">
    <property type="entry name" value="EamA_dom"/>
</dbReference>
<dbReference type="InterPro" id="IPR037185">
    <property type="entry name" value="EmrE-like"/>
</dbReference>
<evidence type="ECO:0000259" key="2">
    <source>
        <dbReference type="Pfam" id="PF00892"/>
    </source>
</evidence>
<evidence type="ECO:0000313" key="4">
    <source>
        <dbReference type="Proteomes" id="UP000247609"/>
    </source>
</evidence>
<feature type="transmembrane region" description="Helical" evidence="1">
    <location>
        <begin position="180"/>
        <end position="200"/>
    </location>
</feature>
<feature type="domain" description="EamA" evidence="2">
    <location>
        <begin position="11"/>
        <end position="141"/>
    </location>
</feature>
<evidence type="ECO:0000256" key="1">
    <source>
        <dbReference type="SAM" id="Phobius"/>
    </source>
</evidence>
<dbReference type="PANTHER" id="PTHR12715:SF4">
    <property type="entry name" value="EAMA DOMAIN-CONTAINING PROTEIN"/>
    <property type="match status" value="1"/>
</dbReference>
<dbReference type="GO" id="GO:0016020">
    <property type="term" value="C:membrane"/>
    <property type="evidence" value="ECO:0007669"/>
    <property type="project" value="InterPro"/>
</dbReference>
<dbReference type="InterPro" id="IPR052756">
    <property type="entry name" value="Alkyne_AA_exporter"/>
</dbReference>
<keyword evidence="1" id="KW-0812">Transmembrane</keyword>